<dbReference type="InterPro" id="IPR011335">
    <property type="entry name" value="Restrct_endonuc-II-like"/>
</dbReference>
<reference evidence="1 2" key="1">
    <citation type="submission" date="2019-04" db="EMBL/GenBank/DDBJ databases">
        <authorList>
            <person name="Jiang L."/>
        </authorList>
    </citation>
    <scope>NUCLEOTIDE SEQUENCE [LARGE SCALE GENOMIC DNA]</scope>
    <source>
        <strain evidence="1 2">YIM 131861</strain>
    </source>
</reference>
<sequence>MRNSWIDEREQADKTGAFTTAEGAANGLSIGRMRGSAFVAPHRGIRVPAEKYRSTDPRRLAEAYAKRMRDDEWFSHSTAAALFGVPMPWSIESAPVLHTTTRGYDLRPRVAGVVAHRTMRPVRCVMVDGLRCSCAAETWCDLSAMLGIDDLVAAGDFFATGNEPYSGEPPLASISELADAFAYRARMRLPGIPRLRVAAGLVRYGSLSPQETATRLVLVAGLPEPALNHRVYSPTGLLLGMVDLAYPEHRIAIEYEGDHHRDRGQFQRDLARRARFEDAGWIVITVTAADLRDGGEALIERVRFRLAQRATAR</sequence>
<evidence type="ECO:0008006" key="3">
    <source>
        <dbReference type="Google" id="ProtNLM"/>
    </source>
</evidence>
<comment type="caution">
    <text evidence="1">The sequence shown here is derived from an EMBL/GenBank/DDBJ whole genome shotgun (WGS) entry which is preliminary data.</text>
</comment>
<name>A0A4V3WTM3_9MICO</name>
<keyword evidence="2" id="KW-1185">Reference proteome</keyword>
<dbReference type="Proteomes" id="UP000307380">
    <property type="component" value="Unassembled WGS sequence"/>
</dbReference>
<protein>
    <recommendedName>
        <fullName evidence="3">DUF559 domain-containing protein</fullName>
    </recommendedName>
</protein>
<accession>A0A4V3WTM3</accession>
<dbReference type="RefSeq" id="WP_136424798.1">
    <property type="nucleotide sequence ID" value="NZ_SSSN01000009.1"/>
</dbReference>
<evidence type="ECO:0000313" key="2">
    <source>
        <dbReference type="Proteomes" id="UP000307380"/>
    </source>
</evidence>
<dbReference type="EMBL" id="SSSN01000009">
    <property type="protein sequence ID" value="THG32497.1"/>
    <property type="molecule type" value="Genomic_DNA"/>
</dbReference>
<dbReference type="AlphaFoldDB" id="A0A4V3WTM3"/>
<proteinExistence type="predicted"/>
<evidence type="ECO:0000313" key="1">
    <source>
        <dbReference type="EMBL" id="THG32497.1"/>
    </source>
</evidence>
<dbReference type="SUPFAM" id="SSF52980">
    <property type="entry name" value="Restriction endonuclease-like"/>
    <property type="match status" value="1"/>
</dbReference>
<dbReference type="Gene3D" id="3.40.960.10">
    <property type="entry name" value="VSR Endonuclease"/>
    <property type="match status" value="1"/>
</dbReference>
<gene>
    <name evidence="1" type="ORF">E6C70_12105</name>
</gene>
<dbReference type="OrthoDB" id="3173471at2"/>
<organism evidence="1 2">
    <name type="scientific">Orlajensenia flava</name>
    <dbReference type="NCBI Taxonomy" id="2565934"/>
    <lineage>
        <taxon>Bacteria</taxon>
        <taxon>Bacillati</taxon>
        <taxon>Actinomycetota</taxon>
        <taxon>Actinomycetes</taxon>
        <taxon>Micrococcales</taxon>
        <taxon>Microbacteriaceae</taxon>
        <taxon>Orlajensenia</taxon>
    </lineage>
</organism>